<evidence type="ECO:0000313" key="4">
    <source>
        <dbReference type="WBParaSite" id="ACRNAN_scaffold1254.g8571.t1"/>
    </source>
</evidence>
<keyword evidence="3" id="KW-1185">Reference proteome</keyword>
<protein>
    <submittedName>
        <fullName evidence="4">AAA+ ATPase domain-containing protein</fullName>
    </submittedName>
</protein>
<accession>A0A914CMY6</accession>
<dbReference type="GO" id="GO:0016301">
    <property type="term" value="F:kinase activity"/>
    <property type="evidence" value="ECO:0007669"/>
    <property type="project" value="TreeGrafter"/>
</dbReference>
<dbReference type="InterPro" id="IPR013641">
    <property type="entry name" value="KTI12/PSTK"/>
</dbReference>
<dbReference type="AlphaFoldDB" id="A0A914CMY6"/>
<dbReference type="WBParaSite" id="ACRNAN_scaffold1254.g8571.t1">
    <property type="protein sequence ID" value="ACRNAN_scaffold1254.g8571.t1"/>
    <property type="gene ID" value="ACRNAN_scaffold1254.g8571"/>
</dbReference>
<dbReference type="SUPFAM" id="SSF52540">
    <property type="entry name" value="P-loop containing nucleoside triphosphate hydrolases"/>
    <property type="match status" value="1"/>
</dbReference>
<dbReference type="Gene3D" id="3.40.50.300">
    <property type="entry name" value="P-loop containing nucleotide triphosphate hydrolases"/>
    <property type="match status" value="1"/>
</dbReference>
<evidence type="ECO:0000256" key="1">
    <source>
        <dbReference type="ARBA" id="ARBA00022741"/>
    </source>
</evidence>
<dbReference type="GO" id="GO:0005524">
    <property type="term" value="F:ATP binding"/>
    <property type="evidence" value="ECO:0007669"/>
    <property type="project" value="UniProtKB-KW"/>
</dbReference>
<organism evidence="3 4">
    <name type="scientific">Acrobeloides nanus</name>
    <dbReference type="NCBI Taxonomy" id="290746"/>
    <lineage>
        <taxon>Eukaryota</taxon>
        <taxon>Metazoa</taxon>
        <taxon>Ecdysozoa</taxon>
        <taxon>Nematoda</taxon>
        <taxon>Chromadorea</taxon>
        <taxon>Rhabditida</taxon>
        <taxon>Tylenchina</taxon>
        <taxon>Cephalobomorpha</taxon>
        <taxon>Cephaloboidea</taxon>
        <taxon>Cephalobidae</taxon>
        <taxon>Acrobeloides</taxon>
    </lineage>
</organism>
<evidence type="ECO:0000313" key="3">
    <source>
        <dbReference type="Proteomes" id="UP000887540"/>
    </source>
</evidence>
<sequence>MALILIMGIPGAGKTTLAQEISKTVIKQSKKCHIFSFDDALESIDWSETARTSRKTWEDEVKDEIRKRLESNLEEGWIFVVDDIFYMASMRRPFERFARRIGLGFFVVFLKTELEEALKRNFRRDKKNQIPEEMIRNINIRLEIPPEAQIFQDPALTKTEYFIQKVLATPRPPPMPETEIEERPESVPSKWSQLDSDLRKIVSKMMEKETNRRKAKLINDKRRKFFEQLKAENIETWDFIELDRKFCAFCNC</sequence>
<reference evidence="4" key="1">
    <citation type="submission" date="2022-11" db="UniProtKB">
        <authorList>
            <consortium name="WormBaseParasite"/>
        </authorList>
    </citation>
    <scope>IDENTIFICATION</scope>
</reference>
<dbReference type="Proteomes" id="UP000887540">
    <property type="component" value="Unplaced"/>
</dbReference>
<evidence type="ECO:0000256" key="2">
    <source>
        <dbReference type="ARBA" id="ARBA00022840"/>
    </source>
</evidence>
<dbReference type="InterPro" id="IPR052648">
    <property type="entry name" value="Ser-tRNA(Sec)_kinase"/>
</dbReference>
<keyword evidence="1" id="KW-0547">Nucleotide-binding</keyword>
<name>A0A914CMY6_9BILA</name>
<proteinExistence type="predicted"/>
<dbReference type="PANTHER" id="PTHR20873:SF0">
    <property type="entry name" value="L-SERYL-TRNA(SEC) KINASE"/>
    <property type="match status" value="1"/>
</dbReference>
<dbReference type="InterPro" id="IPR027417">
    <property type="entry name" value="P-loop_NTPase"/>
</dbReference>
<dbReference type="Pfam" id="PF08433">
    <property type="entry name" value="KTI12"/>
    <property type="match status" value="1"/>
</dbReference>
<keyword evidence="2" id="KW-0067">ATP-binding</keyword>
<dbReference type="PANTHER" id="PTHR20873">
    <property type="entry name" value="L-SERYL-TRNA(SEC) KINASE"/>
    <property type="match status" value="1"/>
</dbReference>
<dbReference type="GO" id="GO:0000049">
    <property type="term" value="F:tRNA binding"/>
    <property type="evidence" value="ECO:0007669"/>
    <property type="project" value="TreeGrafter"/>
</dbReference>